<dbReference type="CDD" id="cd02440">
    <property type="entry name" value="AdoMet_MTases"/>
    <property type="match status" value="1"/>
</dbReference>
<evidence type="ECO:0000256" key="7">
    <source>
        <dbReference type="ARBA" id="ARBA00048326"/>
    </source>
</evidence>
<dbReference type="EMBL" id="CP009056">
    <property type="protein sequence ID" value="AJA45597.1"/>
    <property type="molecule type" value="Genomic_DNA"/>
</dbReference>
<dbReference type="KEGG" id="fpp:FPB0191_01781"/>
<dbReference type="RefSeq" id="WP_039105411.1">
    <property type="nucleotide sequence ID" value="NZ_CAMLJH010000014.1"/>
</dbReference>
<dbReference type="PANTHER" id="PTHR43542:SF1">
    <property type="entry name" value="METHYLTRANSFERASE"/>
    <property type="match status" value="1"/>
</dbReference>
<name>A0A0A7S430_FRIPE</name>
<dbReference type="Pfam" id="PF03602">
    <property type="entry name" value="Cons_hypoth95"/>
    <property type="match status" value="1"/>
</dbReference>
<keyword evidence="10" id="KW-1185">Reference proteome</keyword>
<evidence type="ECO:0000256" key="1">
    <source>
        <dbReference type="ARBA" id="ARBA00002649"/>
    </source>
</evidence>
<evidence type="ECO:0000256" key="4">
    <source>
        <dbReference type="ARBA" id="ARBA00013682"/>
    </source>
</evidence>
<dbReference type="EC" id="2.1.1.171" evidence="3 8"/>
<evidence type="ECO:0000256" key="2">
    <source>
        <dbReference type="ARBA" id="ARBA00005269"/>
    </source>
</evidence>
<evidence type="ECO:0000256" key="8">
    <source>
        <dbReference type="PIRNR" id="PIRNR004553"/>
    </source>
</evidence>
<dbReference type="Proteomes" id="UP000030901">
    <property type="component" value="Chromosome"/>
</dbReference>
<sequence length="188" mass="21436">MIGFIRIIGGKWRGRKLPVLDSNGLRPTTDRVKETLFNWLMPVIQDANCLDCFSGSGSLGFESISRGAYKSTLVEKNVTIAKQLKKNCQLLNAQNIEIINHDLISWLNKPASQQFDLVFIDPPFHQNLTEATISLLENNGWLKNGSYIYIETETLYNQLAQQIPSNWYLHREKIAGQVHSRLFIRADS</sequence>
<dbReference type="SUPFAM" id="SSF53335">
    <property type="entry name" value="S-adenosyl-L-methionine-dependent methyltransferases"/>
    <property type="match status" value="1"/>
</dbReference>
<comment type="function">
    <text evidence="1 8">Specifically methylates the guanine in position 966 of 16S rRNA in the assembled 30S particle.</text>
</comment>
<accession>A0A0A7S430</accession>
<dbReference type="InterPro" id="IPR002052">
    <property type="entry name" value="DNA_methylase_N6_adenine_CS"/>
</dbReference>
<evidence type="ECO:0000256" key="6">
    <source>
        <dbReference type="ARBA" id="ARBA00022679"/>
    </source>
</evidence>
<reference evidence="9 10" key="1">
    <citation type="journal article" date="2014" name="Appl. Environ. Microbiol.">
        <title>Gut symbionts from distinct hosts exhibit genotoxic activity via divergent colibactin biosynthetic pathways.</title>
        <authorList>
            <person name="Engel P."/>
            <person name="Vizcaino M.I."/>
            <person name="Crawford J.M."/>
        </authorList>
    </citation>
    <scope>NUCLEOTIDE SEQUENCE [LARGE SCALE GENOMIC DNA]</scope>
    <source>
        <strain evidence="9 10">PEB0191</strain>
    </source>
</reference>
<dbReference type="GO" id="GO:0052913">
    <property type="term" value="F:16S rRNA (guanine(966)-N(2))-methyltransferase activity"/>
    <property type="evidence" value="ECO:0007669"/>
    <property type="project" value="UniProtKB-EC"/>
</dbReference>
<gene>
    <name evidence="9" type="ORF">FPB0191_01781</name>
</gene>
<dbReference type="InterPro" id="IPR004398">
    <property type="entry name" value="RNA_MeTrfase_RsmD"/>
</dbReference>
<dbReference type="Gene3D" id="3.40.50.150">
    <property type="entry name" value="Vaccinia Virus protein VP39"/>
    <property type="match status" value="1"/>
</dbReference>
<keyword evidence="8" id="KW-0698">rRNA processing</keyword>
<comment type="catalytic activity">
    <reaction evidence="7 8">
        <text>guanosine(966) in 16S rRNA + S-adenosyl-L-methionine = N(2)-methylguanosine(966) in 16S rRNA + S-adenosyl-L-homocysteine + H(+)</text>
        <dbReference type="Rhea" id="RHEA:23548"/>
        <dbReference type="Rhea" id="RHEA-COMP:10211"/>
        <dbReference type="Rhea" id="RHEA-COMP:10212"/>
        <dbReference type="ChEBI" id="CHEBI:15378"/>
        <dbReference type="ChEBI" id="CHEBI:57856"/>
        <dbReference type="ChEBI" id="CHEBI:59789"/>
        <dbReference type="ChEBI" id="CHEBI:74269"/>
        <dbReference type="ChEBI" id="CHEBI:74481"/>
        <dbReference type="EC" id="2.1.1.171"/>
    </reaction>
</comment>
<keyword evidence="6 8" id="KW-0808">Transferase</keyword>
<protein>
    <recommendedName>
        <fullName evidence="4 8">Ribosomal RNA small subunit methyltransferase D</fullName>
        <ecNumber evidence="3 8">2.1.1.171</ecNumber>
    </recommendedName>
</protein>
<evidence type="ECO:0000256" key="5">
    <source>
        <dbReference type="ARBA" id="ARBA00022603"/>
    </source>
</evidence>
<dbReference type="PROSITE" id="PS00092">
    <property type="entry name" value="N6_MTASE"/>
    <property type="match status" value="1"/>
</dbReference>
<keyword evidence="8" id="KW-0949">S-adenosyl-L-methionine</keyword>
<dbReference type="PANTHER" id="PTHR43542">
    <property type="entry name" value="METHYLTRANSFERASE"/>
    <property type="match status" value="1"/>
</dbReference>
<comment type="similarity">
    <text evidence="2 8">Belongs to the methyltransferase superfamily. RsmD family.</text>
</comment>
<dbReference type="HOGENOM" id="CLU_075826_2_2_6"/>
<dbReference type="STRING" id="1267021.FPB0191_01781"/>
<dbReference type="NCBIfam" id="TIGR00095">
    <property type="entry name" value="16S rRNA (guanine(966)-N(2))-methyltransferase RsmD"/>
    <property type="match status" value="1"/>
</dbReference>
<keyword evidence="5 8" id="KW-0489">Methyltransferase</keyword>
<dbReference type="PIRSF" id="PIRSF004553">
    <property type="entry name" value="CHP00095"/>
    <property type="match status" value="1"/>
</dbReference>
<evidence type="ECO:0000313" key="10">
    <source>
        <dbReference type="Proteomes" id="UP000030901"/>
    </source>
</evidence>
<proteinExistence type="inferred from homology"/>
<dbReference type="OrthoDB" id="9803017at2"/>
<evidence type="ECO:0000256" key="3">
    <source>
        <dbReference type="ARBA" id="ARBA00012141"/>
    </source>
</evidence>
<dbReference type="InterPro" id="IPR029063">
    <property type="entry name" value="SAM-dependent_MTases_sf"/>
</dbReference>
<evidence type="ECO:0000313" key="9">
    <source>
        <dbReference type="EMBL" id="AJA45597.1"/>
    </source>
</evidence>
<dbReference type="AlphaFoldDB" id="A0A0A7S430"/>
<dbReference type="GO" id="GO:0003676">
    <property type="term" value="F:nucleic acid binding"/>
    <property type="evidence" value="ECO:0007669"/>
    <property type="project" value="InterPro"/>
</dbReference>
<organism evidence="9 10">
    <name type="scientific">Frischella perrara</name>
    <dbReference type="NCBI Taxonomy" id="1267021"/>
    <lineage>
        <taxon>Bacteria</taxon>
        <taxon>Pseudomonadati</taxon>
        <taxon>Pseudomonadota</taxon>
        <taxon>Gammaproteobacteria</taxon>
        <taxon>Orbales</taxon>
        <taxon>Orbaceae</taxon>
        <taxon>Frischella</taxon>
    </lineage>
</organism>